<feature type="transmembrane region" description="Helical" evidence="2">
    <location>
        <begin position="171"/>
        <end position="192"/>
    </location>
</feature>
<evidence type="ECO:0000256" key="2">
    <source>
        <dbReference type="SAM" id="Phobius"/>
    </source>
</evidence>
<accession>A0AA91SQA4</accession>
<organism evidence="3 4">
    <name type="scientific">Mycolicibacillus koreensis</name>
    <dbReference type="NCBI Taxonomy" id="1069220"/>
    <lineage>
        <taxon>Bacteria</taxon>
        <taxon>Bacillati</taxon>
        <taxon>Actinomycetota</taxon>
        <taxon>Actinomycetes</taxon>
        <taxon>Mycobacteriales</taxon>
        <taxon>Mycobacteriaceae</taxon>
        <taxon>Mycolicibacillus</taxon>
    </lineage>
</organism>
<keyword evidence="2" id="KW-0472">Membrane</keyword>
<name>A0AA91SQA4_9MYCO</name>
<feature type="transmembrane region" description="Helical" evidence="2">
    <location>
        <begin position="64"/>
        <end position="85"/>
    </location>
</feature>
<evidence type="ECO:0000313" key="3">
    <source>
        <dbReference type="EMBL" id="OSC29179.1"/>
    </source>
</evidence>
<sequence>MMNRWNSVRARVVGSPADADRILIGVCAVIWLVLLGTGVAAVVALINLGTGGHGEVTRSSHTPWALYIVAVVSALVILAAIPVLLRARQGAAPPPPVRRRVAGAPPVASGQAAGGSAITEKLRVFDPAASSPAERVWLRGSVLLAIAMGVALIAVAIATNLMAVGRDALSWGSYGVAALITVAMPVIPWLYLRQLHGLLARERNARR</sequence>
<proteinExistence type="predicted"/>
<dbReference type="Proteomes" id="UP000193577">
    <property type="component" value="Unassembled WGS sequence"/>
</dbReference>
<feature type="transmembrane region" description="Helical" evidence="2">
    <location>
        <begin position="142"/>
        <end position="165"/>
    </location>
</feature>
<dbReference type="AlphaFoldDB" id="A0AA91SQA4"/>
<dbReference type="EMBL" id="NCXO01000052">
    <property type="protein sequence ID" value="OSC29179.1"/>
    <property type="molecule type" value="Genomic_DNA"/>
</dbReference>
<evidence type="ECO:0000256" key="1">
    <source>
        <dbReference type="SAM" id="MobiDB-lite"/>
    </source>
</evidence>
<keyword evidence="4" id="KW-1185">Reference proteome</keyword>
<dbReference type="Pfam" id="PF10812">
    <property type="entry name" value="DUF2561"/>
    <property type="match status" value="1"/>
</dbReference>
<dbReference type="InterPro" id="IPR024381">
    <property type="entry name" value="DUF2561"/>
</dbReference>
<feature type="region of interest" description="Disordered" evidence="1">
    <location>
        <begin position="90"/>
        <end position="114"/>
    </location>
</feature>
<feature type="transmembrane region" description="Helical" evidence="2">
    <location>
        <begin position="21"/>
        <end position="44"/>
    </location>
</feature>
<gene>
    <name evidence="3" type="ORF">B8W67_17335</name>
</gene>
<keyword evidence="2" id="KW-0812">Transmembrane</keyword>
<reference evidence="3 4" key="1">
    <citation type="submission" date="2017-04" db="EMBL/GenBank/DDBJ databases">
        <title>The new phylogeny of genus Mycobacterium.</title>
        <authorList>
            <person name="Tortoli E."/>
            <person name="Trovato A."/>
            <person name="Cirillo D.M."/>
        </authorList>
    </citation>
    <scope>NUCLEOTIDE SEQUENCE [LARGE SCALE GENOMIC DNA]</scope>
    <source>
        <strain evidence="3 4">KCTC 19819</strain>
    </source>
</reference>
<comment type="caution">
    <text evidence="3">The sequence shown here is derived from an EMBL/GenBank/DDBJ whole genome shotgun (WGS) entry which is preliminary data.</text>
</comment>
<protein>
    <recommendedName>
        <fullName evidence="5">DUF2561 family protein</fullName>
    </recommendedName>
</protein>
<evidence type="ECO:0000313" key="4">
    <source>
        <dbReference type="Proteomes" id="UP000193577"/>
    </source>
</evidence>
<keyword evidence="2" id="KW-1133">Transmembrane helix</keyword>
<evidence type="ECO:0008006" key="5">
    <source>
        <dbReference type="Google" id="ProtNLM"/>
    </source>
</evidence>